<evidence type="ECO:0000256" key="14">
    <source>
        <dbReference type="ARBA" id="ARBA00023027"/>
    </source>
</evidence>
<feature type="domain" description="FAD-binding FR-type" evidence="19">
    <location>
        <begin position="88"/>
        <end position="202"/>
    </location>
</feature>
<evidence type="ECO:0000256" key="11">
    <source>
        <dbReference type="ARBA" id="ARBA00023002"/>
    </source>
</evidence>
<comment type="catalytic activity">
    <reaction evidence="15">
        <text>2 nitric oxide + NADH + 2 O2 = 2 nitrate + NAD(+) + H(+)</text>
        <dbReference type="Rhea" id="RHEA:19469"/>
        <dbReference type="ChEBI" id="CHEBI:15378"/>
        <dbReference type="ChEBI" id="CHEBI:15379"/>
        <dbReference type="ChEBI" id="CHEBI:16480"/>
        <dbReference type="ChEBI" id="CHEBI:17632"/>
        <dbReference type="ChEBI" id="CHEBI:57540"/>
        <dbReference type="ChEBI" id="CHEBI:57945"/>
        <dbReference type="EC" id="1.14.12.17"/>
    </reaction>
</comment>
<keyword evidence="8" id="KW-0479">Metal-binding</keyword>
<evidence type="ECO:0000313" key="21">
    <source>
        <dbReference type="Proteomes" id="UP000729733"/>
    </source>
</evidence>
<evidence type="ECO:0000313" key="20">
    <source>
        <dbReference type="EMBL" id="MCC0177445.1"/>
    </source>
</evidence>
<keyword evidence="17" id="KW-0472">Membrane</keyword>
<evidence type="ECO:0000259" key="19">
    <source>
        <dbReference type="PROSITE" id="PS51384"/>
    </source>
</evidence>
<protein>
    <recommendedName>
        <fullName evidence="4">nitric oxide dioxygenase</fullName>
        <ecNumber evidence="4">1.14.12.17</ecNumber>
    </recommendedName>
</protein>
<dbReference type="Gene3D" id="2.40.30.10">
    <property type="entry name" value="Translation factors"/>
    <property type="match status" value="1"/>
</dbReference>
<evidence type="ECO:0000256" key="9">
    <source>
        <dbReference type="ARBA" id="ARBA00022827"/>
    </source>
</evidence>
<keyword evidence="7" id="KW-0001">2Fe-2S</keyword>
<dbReference type="SUPFAM" id="SSF54292">
    <property type="entry name" value="2Fe-2S ferredoxin-like"/>
    <property type="match status" value="1"/>
</dbReference>
<comment type="catalytic activity">
    <reaction evidence="16">
        <text>2 nitric oxide + NADPH + 2 O2 = 2 nitrate + NADP(+) + H(+)</text>
        <dbReference type="Rhea" id="RHEA:19465"/>
        <dbReference type="ChEBI" id="CHEBI:15378"/>
        <dbReference type="ChEBI" id="CHEBI:15379"/>
        <dbReference type="ChEBI" id="CHEBI:16480"/>
        <dbReference type="ChEBI" id="CHEBI:17632"/>
        <dbReference type="ChEBI" id="CHEBI:57783"/>
        <dbReference type="ChEBI" id="CHEBI:58349"/>
        <dbReference type="EC" id="1.14.12.17"/>
    </reaction>
</comment>
<dbReference type="RefSeq" id="WP_229640510.1">
    <property type="nucleotide sequence ID" value="NZ_JADWDC010000022.1"/>
</dbReference>
<dbReference type="InterPro" id="IPR039261">
    <property type="entry name" value="FNR_nucleotide-bd"/>
</dbReference>
<gene>
    <name evidence="20" type="ORF">I4641_10700</name>
</gene>
<dbReference type="Pfam" id="PF00111">
    <property type="entry name" value="Fer2"/>
    <property type="match status" value="1"/>
</dbReference>
<keyword evidence="14" id="KW-0520">NAD</keyword>
<evidence type="ECO:0000256" key="16">
    <source>
        <dbReference type="ARBA" id="ARBA00049433"/>
    </source>
</evidence>
<dbReference type="Pfam" id="PF00970">
    <property type="entry name" value="FAD_binding_6"/>
    <property type="match status" value="1"/>
</dbReference>
<evidence type="ECO:0000256" key="5">
    <source>
        <dbReference type="ARBA" id="ARBA00022617"/>
    </source>
</evidence>
<feature type="transmembrane region" description="Helical" evidence="17">
    <location>
        <begin position="47"/>
        <end position="66"/>
    </location>
</feature>
<evidence type="ECO:0000256" key="6">
    <source>
        <dbReference type="ARBA" id="ARBA00022630"/>
    </source>
</evidence>
<dbReference type="FunFam" id="2.40.30.10:FF:000034">
    <property type="entry name" value="Flavohemoprotein"/>
    <property type="match status" value="1"/>
</dbReference>
<dbReference type="CDD" id="cd06184">
    <property type="entry name" value="flavohem_like_fad_nad_binding"/>
    <property type="match status" value="1"/>
</dbReference>
<keyword evidence="17" id="KW-0812">Transmembrane</keyword>
<dbReference type="Gene3D" id="3.10.20.30">
    <property type="match status" value="1"/>
</dbReference>
<dbReference type="InterPro" id="IPR017927">
    <property type="entry name" value="FAD-bd_FR_type"/>
</dbReference>
<dbReference type="InterPro" id="IPR012675">
    <property type="entry name" value="Beta-grasp_dom_sf"/>
</dbReference>
<evidence type="ECO:0000256" key="3">
    <source>
        <dbReference type="ARBA" id="ARBA00006401"/>
    </source>
</evidence>
<dbReference type="Pfam" id="PF00175">
    <property type="entry name" value="NAD_binding_1"/>
    <property type="match status" value="1"/>
</dbReference>
<dbReference type="SUPFAM" id="SSF63380">
    <property type="entry name" value="Riboflavin synthase domain-like"/>
    <property type="match status" value="1"/>
</dbReference>
<dbReference type="PROSITE" id="PS51384">
    <property type="entry name" value="FAD_FR"/>
    <property type="match status" value="1"/>
</dbReference>
<feature type="domain" description="2Fe-2S ferredoxin-type" evidence="18">
    <location>
        <begin position="366"/>
        <end position="449"/>
    </location>
</feature>
<comment type="caution">
    <text evidence="20">The sequence shown here is derived from an EMBL/GenBank/DDBJ whole genome shotgun (WGS) entry which is preliminary data.</text>
</comment>
<dbReference type="EMBL" id="JADWDC010000022">
    <property type="protein sequence ID" value="MCC0177445.1"/>
    <property type="molecule type" value="Genomic_DNA"/>
</dbReference>
<dbReference type="GO" id="GO:0046872">
    <property type="term" value="F:metal ion binding"/>
    <property type="evidence" value="ECO:0007669"/>
    <property type="project" value="UniProtKB-KW"/>
</dbReference>
<dbReference type="Gene3D" id="3.40.50.80">
    <property type="entry name" value="Nucleotide-binding domain of ferredoxin-NADP reductase (FNR) module"/>
    <property type="match status" value="1"/>
</dbReference>
<keyword evidence="11" id="KW-0560">Oxidoreductase</keyword>
<keyword evidence="6" id="KW-0285">Flavoprotein</keyword>
<dbReference type="InterPro" id="IPR036010">
    <property type="entry name" value="2Fe-2S_ferredoxin-like_sf"/>
</dbReference>
<dbReference type="InterPro" id="IPR001041">
    <property type="entry name" value="2Fe-2S_ferredoxin-type"/>
</dbReference>
<evidence type="ECO:0000259" key="18">
    <source>
        <dbReference type="PROSITE" id="PS51085"/>
    </source>
</evidence>
<keyword evidence="10" id="KW-0521">NADP</keyword>
<evidence type="ECO:0000256" key="12">
    <source>
        <dbReference type="ARBA" id="ARBA00023004"/>
    </source>
</evidence>
<dbReference type="InterPro" id="IPR050415">
    <property type="entry name" value="MRET"/>
</dbReference>
<evidence type="ECO:0000256" key="4">
    <source>
        <dbReference type="ARBA" id="ARBA00012229"/>
    </source>
</evidence>
<evidence type="ECO:0000256" key="2">
    <source>
        <dbReference type="ARBA" id="ARBA00001974"/>
    </source>
</evidence>
<keyword evidence="5" id="KW-0349">Heme</keyword>
<name>A0A964FF68_9CYAN</name>
<proteinExistence type="inferred from homology"/>
<feature type="transmembrane region" description="Helical" evidence="17">
    <location>
        <begin position="12"/>
        <end position="35"/>
    </location>
</feature>
<dbReference type="EC" id="1.14.12.17" evidence="4"/>
<keyword evidence="13" id="KW-0411">Iron-sulfur</keyword>
<dbReference type="GO" id="GO:0051537">
    <property type="term" value="F:2 iron, 2 sulfur cluster binding"/>
    <property type="evidence" value="ECO:0007669"/>
    <property type="project" value="UniProtKB-KW"/>
</dbReference>
<dbReference type="InterPro" id="IPR017938">
    <property type="entry name" value="Riboflavin_synthase-like_b-brl"/>
</dbReference>
<dbReference type="PANTHER" id="PTHR47354:SF8">
    <property type="entry name" value="1,2-PHENYLACETYL-COA EPOXIDASE, SUBUNIT E"/>
    <property type="match status" value="1"/>
</dbReference>
<keyword evidence="12" id="KW-0408">Iron</keyword>
<evidence type="ECO:0000256" key="7">
    <source>
        <dbReference type="ARBA" id="ARBA00022714"/>
    </source>
</evidence>
<keyword evidence="21" id="KW-1185">Reference proteome</keyword>
<organism evidence="20 21">
    <name type="scientific">Waterburya agarophytonicola KI4</name>
    <dbReference type="NCBI Taxonomy" id="2874699"/>
    <lineage>
        <taxon>Bacteria</taxon>
        <taxon>Bacillati</taxon>
        <taxon>Cyanobacteriota</taxon>
        <taxon>Cyanophyceae</taxon>
        <taxon>Pleurocapsales</taxon>
        <taxon>Hyellaceae</taxon>
        <taxon>Waterburya</taxon>
        <taxon>Waterburya agarophytonicola</taxon>
    </lineage>
</organism>
<dbReference type="GO" id="GO:0050660">
    <property type="term" value="F:flavin adenine dinucleotide binding"/>
    <property type="evidence" value="ECO:0007669"/>
    <property type="project" value="TreeGrafter"/>
</dbReference>
<comment type="cofactor">
    <cofactor evidence="2">
        <name>FAD</name>
        <dbReference type="ChEBI" id="CHEBI:57692"/>
    </cofactor>
</comment>
<comment type="similarity">
    <text evidence="3">In the C-terminal section; belongs to the flavoprotein pyridine nucleotide cytochrome reductase family.</text>
</comment>
<evidence type="ECO:0000256" key="17">
    <source>
        <dbReference type="SAM" id="Phobius"/>
    </source>
</evidence>
<evidence type="ECO:0000256" key="10">
    <source>
        <dbReference type="ARBA" id="ARBA00022857"/>
    </source>
</evidence>
<dbReference type="InterPro" id="IPR008333">
    <property type="entry name" value="Cbr1-like_FAD-bd_dom"/>
</dbReference>
<dbReference type="SUPFAM" id="SSF52343">
    <property type="entry name" value="Ferredoxin reductase-like, C-terminal NADP-linked domain"/>
    <property type="match status" value="1"/>
</dbReference>
<keyword evidence="17" id="KW-1133">Transmembrane helix</keyword>
<sequence>MLNSLGKIDNPLVRAIAAASTSFAMVIFIAAVALGLPDPKNKSVNKIGIYASLLAFVAGAGVGLAVKDNSPAKSKQVKNDNIQDNTWQDWRDFKIVRKEPESTEITSFYFQPVDGGKLPDFQPGQFLTIKLNIPEQDRPVIRTYSLSDYPESQDYYRLSIKREGSPKGLDVPPGVASNFMHDRITTGSIIPCKPPSGKFYLEVDNSIPAVLISNGVGITPMISMAKTVARQNPQRHVWFIHGARNGEYHAFGEEVNQVSQSHPNLHIHYCYSRPRPEDEGKYHSQGYADKQLLADTIIPEIKSNHDGAPDAEYFLCGSPAFMDSLREGLRELDVAEDRVFFESFGGGKTKGKAKATSNDEGSVSSAEVVFARSNQTLTWTTEDGTLLEFAEANNINPDFSCRQGICLTCMCQLHEGEVEYIEEPGGEPDENAVLICVSKPKTDKIVLDL</sequence>
<evidence type="ECO:0000256" key="1">
    <source>
        <dbReference type="ARBA" id="ARBA00001970"/>
    </source>
</evidence>
<dbReference type="Proteomes" id="UP000729733">
    <property type="component" value="Unassembled WGS sequence"/>
</dbReference>
<evidence type="ECO:0000256" key="13">
    <source>
        <dbReference type="ARBA" id="ARBA00023014"/>
    </source>
</evidence>
<dbReference type="AlphaFoldDB" id="A0A964FF68"/>
<accession>A0A964FF68</accession>
<reference evidence="20" key="1">
    <citation type="journal article" date="2021" name="Antonie Van Leeuwenhoek">
        <title>Draft genome and description of Waterburya agarophytonicola gen. nov. sp. nov. (Pleurocapsales, Cyanobacteria): a seaweed symbiont.</title>
        <authorList>
            <person name="Bonthond G."/>
            <person name="Shalygin S."/>
            <person name="Bayer T."/>
            <person name="Weinberger F."/>
        </authorList>
    </citation>
    <scope>NUCLEOTIDE SEQUENCE</scope>
    <source>
        <strain evidence="20">KI4</strain>
    </source>
</reference>
<dbReference type="InterPro" id="IPR001433">
    <property type="entry name" value="OxRdtase_FAD/NAD-bd"/>
</dbReference>
<evidence type="ECO:0000256" key="15">
    <source>
        <dbReference type="ARBA" id="ARBA00048649"/>
    </source>
</evidence>
<dbReference type="FunFam" id="3.40.50.80:FF:000010">
    <property type="entry name" value="Flavohemoprotein"/>
    <property type="match status" value="1"/>
</dbReference>
<dbReference type="PANTHER" id="PTHR47354">
    <property type="entry name" value="NADH OXIDOREDUCTASE HCR"/>
    <property type="match status" value="1"/>
</dbReference>
<dbReference type="PROSITE" id="PS51085">
    <property type="entry name" value="2FE2S_FER_2"/>
    <property type="match status" value="1"/>
</dbReference>
<keyword evidence="9" id="KW-0274">FAD</keyword>
<dbReference type="GO" id="GO:0008941">
    <property type="term" value="F:nitric oxide dioxygenase NAD(P)H activity"/>
    <property type="evidence" value="ECO:0007669"/>
    <property type="project" value="UniProtKB-EC"/>
</dbReference>
<comment type="cofactor">
    <cofactor evidence="1">
        <name>heme b</name>
        <dbReference type="ChEBI" id="CHEBI:60344"/>
    </cofactor>
</comment>
<dbReference type="CDD" id="cd00207">
    <property type="entry name" value="fer2"/>
    <property type="match status" value="1"/>
</dbReference>
<evidence type="ECO:0000256" key="8">
    <source>
        <dbReference type="ARBA" id="ARBA00022723"/>
    </source>
</evidence>